<dbReference type="Gene3D" id="3.40.1350.10">
    <property type="match status" value="1"/>
</dbReference>
<dbReference type="InterPro" id="IPR011856">
    <property type="entry name" value="tRNA_endonuc-like_dom_sf"/>
</dbReference>
<evidence type="ECO:0000313" key="5">
    <source>
        <dbReference type="EMBL" id="TLP75286.1"/>
    </source>
</evidence>
<dbReference type="GO" id="GO:0003676">
    <property type="term" value="F:nucleic acid binding"/>
    <property type="evidence" value="ECO:0007669"/>
    <property type="project" value="InterPro"/>
</dbReference>
<accession>A0A5R9ABW6</accession>
<dbReference type="Proteomes" id="UP000306544">
    <property type="component" value="Unassembled WGS sequence"/>
</dbReference>
<keyword evidence="3" id="KW-0378">Hydrolase</keyword>
<sequence length="118" mass="13815">MRRQHTKRMSEAELQSAVVDMLTLYGWKWHHETDSRKSKRGFPDFIAAHTSGRLMLIELKGYNSRGRLGKVTVEQQQWLDVWRQVGAWIDGHQISSHAWKPENLHSGAILRALDIRKR</sequence>
<dbReference type="OrthoDB" id="4200941at2"/>
<evidence type="ECO:0000259" key="4">
    <source>
        <dbReference type="Pfam" id="PF08774"/>
    </source>
</evidence>
<evidence type="ECO:0000256" key="2">
    <source>
        <dbReference type="ARBA" id="ARBA00022722"/>
    </source>
</evidence>
<name>A0A5R9ABW6_9MICC</name>
<protein>
    <recommendedName>
        <fullName evidence="4">VRR-NUC domain-containing protein</fullName>
    </recommendedName>
</protein>
<dbReference type="AlphaFoldDB" id="A0A5R9ABW6"/>
<evidence type="ECO:0000256" key="1">
    <source>
        <dbReference type="ARBA" id="ARBA00001946"/>
    </source>
</evidence>
<comment type="cofactor">
    <cofactor evidence="1">
        <name>Mg(2+)</name>
        <dbReference type="ChEBI" id="CHEBI:18420"/>
    </cofactor>
</comment>
<keyword evidence="2" id="KW-0540">Nuclease</keyword>
<keyword evidence="6" id="KW-1185">Reference proteome</keyword>
<dbReference type="GO" id="GO:0016788">
    <property type="term" value="F:hydrolase activity, acting on ester bonds"/>
    <property type="evidence" value="ECO:0007669"/>
    <property type="project" value="InterPro"/>
</dbReference>
<dbReference type="InterPro" id="IPR014883">
    <property type="entry name" value="VRR_NUC"/>
</dbReference>
<comment type="caution">
    <text evidence="5">The sequence shown here is derived from an EMBL/GenBank/DDBJ whole genome shotgun (WGS) entry which is preliminary data.</text>
</comment>
<evidence type="ECO:0000256" key="3">
    <source>
        <dbReference type="ARBA" id="ARBA00022801"/>
    </source>
</evidence>
<dbReference type="GO" id="GO:0004518">
    <property type="term" value="F:nuclease activity"/>
    <property type="evidence" value="ECO:0007669"/>
    <property type="project" value="UniProtKB-KW"/>
</dbReference>
<proteinExistence type="predicted"/>
<reference evidence="5 6" key="1">
    <citation type="submission" date="2019-05" db="EMBL/GenBank/DDBJ databases">
        <title>Nesterenkonia sp. GY239, isolated from the Southern Atlantic Ocean.</title>
        <authorList>
            <person name="Zhang G."/>
        </authorList>
    </citation>
    <scope>NUCLEOTIDE SEQUENCE [LARGE SCALE GENOMIC DNA]</scope>
    <source>
        <strain evidence="5 6">GY239</strain>
    </source>
</reference>
<dbReference type="EMBL" id="VAWA01000009">
    <property type="protein sequence ID" value="TLP75286.1"/>
    <property type="molecule type" value="Genomic_DNA"/>
</dbReference>
<gene>
    <name evidence="5" type="ORF">FEF27_08165</name>
</gene>
<organism evidence="5 6">
    <name type="scientific">Nesterenkonia sphaerica</name>
    <dbReference type="NCBI Taxonomy" id="1804988"/>
    <lineage>
        <taxon>Bacteria</taxon>
        <taxon>Bacillati</taxon>
        <taxon>Actinomycetota</taxon>
        <taxon>Actinomycetes</taxon>
        <taxon>Micrococcales</taxon>
        <taxon>Micrococcaceae</taxon>
        <taxon>Nesterenkonia</taxon>
    </lineage>
</organism>
<dbReference type="Pfam" id="PF08774">
    <property type="entry name" value="VRR_NUC"/>
    <property type="match status" value="1"/>
</dbReference>
<feature type="domain" description="VRR-NUC" evidence="4">
    <location>
        <begin position="19"/>
        <end position="84"/>
    </location>
</feature>
<evidence type="ECO:0000313" key="6">
    <source>
        <dbReference type="Proteomes" id="UP000306544"/>
    </source>
</evidence>